<keyword evidence="1" id="KW-0732">Signal</keyword>
<protein>
    <submittedName>
        <fullName evidence="4">Uncharacterized protein LOC108041156</fullName>
    </submittedName>
</protein>
<dbReference type="RefSeq" id="XP_016974463.1">
    <property type="nucleotide sequence ID" value="XM_017118974.1"/>
</dbReference>
<dbReference type="GeneID" id="108041156"/>
<sequence>MLGILSLWLILHLFRLIQGRSVGGGTGSLEEEFFVPQPDPTIFAFNQTDKGMPWDSTWQ</sequence>
<reference evidence="3" key="1">
    <citation type="journal article" date="2021" name="Elife">
        <title>Highly contiguous assemblies of 101 drosophilid genomes.</title>
        <authorList>
            <person name="Kim B.Y."/>
            <person name="Wang J.R."/>
            <person name="Miller D.E."/>
            <person name="Barmina O."/>
            <person name="Delaney E."/>
            <person name="Thompson A."/>
            <person name="Comeault A.A."/>
            <person name="Peede D."/>
            <person name="D'Agostino E.R."/>
            <person name="Pelaez J."/>
            <person name="Aguilar J.M."/>
            <person name="Haji D."/>
            <person name="Matsunaga T."/>
            <person name="Armstrong E.E."/>
            <person name="Zych M."/>
            <person name="Ogawa Y."/>
            <person name="Stamenkovic-Radak M."/>
            <person name="Jelic M."/>
            <person name="Veselinovic M.S."/>
            <person name="Tanaskovic M."/>
            <person name="Eric P."/>
            <person name="Gao J.J."/>
            <person name="Katoh T.K."/>
            <person name="Toda M.J."/>
            <person name="Watabe H."/>
            <person name="Watada M."/>
            <person name="Davis J.S."/>
            <person name="Moyle L.C."/>
            <person name="Manoli G."/>
            <person name="Bertolini E."/>
            <person name="Kostal V."/>
            <person name="Hawley R.S."/>
            <person name="Takahashi A."/>
            <person name="Jones C.D."/>
            <person name="Price D.K."/>
            <person name="Whiteman N."/>
            <person name="Kopp A."/>
            <person name="Matute D.R."/>
            <person name="Petrov D.A."/>
        </authorList>
    </citation>
    <scope>NUCLEOTIDE SEQUENCE [LARGE SCALE GENOMIC DNA]</scope>
</reference>
<dbReference type="OrthoDB" id="7843254at2759"/>
<feature type="chain" id="PRO_5027581051" evidence="1">
    <location>
        <begin position="20"/>
        <end position="59"/>
    </location>
</feature>
<accession>A0A6P4EHH4</accession>
<evidence type="ECO:0000313" key="4">
    <source>
        <dbReference type="RefSeq" id="XP_016974463.1"/>
    </source>
</evidence>
<keyword evidence="3" id="KW-1185">Reference proteome</keyword>
<evidence type="ECO:0000313" key="3">
    <source>
        <dbReference type="Proteomes" id="UP001652680"/>
    </source>
</evidence>
<evidence type="ECO:0000256" key="1">
    <source>
        <dbReference type="SAM" id="SignalP"/>
    </source>
</evidence>
<reference evidence="4" key="2">
    <citation type="submission" date="2025-04" db="UniProtKB">
        <authorList>
            <consortium name="RefSeq"/>
        </authorList>
    </citation>
    <scope>IDENTIFICATION</scope>
</reference>
<organism evidence="4">
    <name type="scientific">Drosophila rhopaloa</name>
    <name type="common">Fruit fly</name>
    <dbReference type="NCBI Taxonomy" id="1041015"/>
    <lineage>
        <taxon>Eukaryota</taxon>
        <taxon>Metazoa</taxon>
        <taxon>Ecdysozoa</taxon>
        <taxon>Arthropoda</taxon>
        <taxon>Hexapoda</taxon>
        <taxon>Insecta</taxon>
        <taxon>Pterygota</taxon>
        <taxon>Neoptera</taxon>
        <taxon>Endopterygota</taxon>
        <taxon>Diptera</taxon>
        <taxon>Brachycera</taxon>
        <taxon>Muscomorpha</taxon>
        <taxon>Ephydroidea</taxon>
        <taxon>Drosophilidae</taxon>
        <taxon>Drosophila</taxon>
        <taxon>Sophophora</taxon>
    </lineage>
</organism>
<evidence type="ECO:0000313" key="2">
    <source>
        <dbReference type="EnsemblMetazoa" id="XP_016974463.1"/>
    </source>
</evidence>
<feature type="signal peptide" evidence="1">
    <location>
        <begin position="1"/>
        <end position="19"/>
    </location>
</feature>
<name>A0A6P4EHH4_DRORH</name>
<dbReference type="AlphaFoldDB" id="A0A6P4EHH4"/>
<reference evidence="2" key="3">
    <citation type="submission" date="2025-05" db="UniProtKB">
        <authorList>
            <consortium name="EnsemblMetazoa"/>
        </authorList>
    </citation>
    <scope>IDENTIFICATION</scope>
</reference>
<proteinExistence type="predicted"/>
<gene>
    <name evidence="4" type="primary">LOC108041156</name>
    <name evidence="2" type="synonym">108041156</name>
</gene>
<dbReference type="Proteomes" id="UP001652680">
    <property type="component" value="Unassembled WGS sequence"/>
</dbReference>
<dbReference type="EnsemblMetazoa" id="XM_017118974.2">
    <property type="protein sequence ID" value="XP_016974463.1"/>
    <property type="gene ID" value="LOC108041156"/>
</dbReference>